<evidence type="ECO:0000256" key="4">
    <source>
        <dbReference type="SAM" id="Phobius"/>
    </source>
</evidence>
<dbReference type="EnsemblPlants" id="QL05p048361:mrna">
    <property type="protein sequence ID" value="QL05p048361:mrna"/>
    <property type="gene ID" value="QL05p048361"/>
</dbReference>
<keyword evidence="5" id="KW-0732">Signal</keyword>
<feature type="transmembrane region" description="Helical" evidence="4">
    <location>
        <begin position="444"/>
        <end position="465"/>
    </location>
</feature>
<feature type="region of interest" description="Disordered" evidence="3">
    <location>
        <begin position="33"/>
        <end position="90"/>
    </location>
</feature>
<dbReference type="PANTHER" id="PTHR48064:SF1">
    <property type="entry name" value="RECEPTOR-LIKE PROTEIN 51-RELATED"/>
    <property type="match status" value="1"/>
</dbReference>
<dbReference type="AlphaFoldDB" id="A0A7N2LQJ4"/>
<dbReference type="Gene3D" id="3.80.10.10">
    <property type="entry name" value="Ribonuclease Inhibitor"/>
    <property type="match status" value="2"/>
</dbReference>
<dbReference type="EMBL" id="LRBV02000005">
    <property type="status" value="NOT_ANNOTATED_CDS"/>
    <property type="molecule type" value="Genomic_DNA"/>
</dbReference>
<dbReference type="SUPFAM" id="SSF52058">
    <property type="entry name" value="L domain-like"/>
    <property type="match status" value="1"/>
</dbReference>
<feature type="compositionally biased region" description="Low complexity" evidence="3">
    <location>
        <begin position="79"/>
        <end position="88"/>
    </location>
</feature>
<feature type="transmembrane region" description="Helical" evidence="4">
    <location>
        <begin position="518"/>
        <end position="538"/>
    </location>
</feature>
<keyword evidence="4" id="KW-0812">Transmembrane</keyword>
<protein>
    <recommendedName>
        <fullName evidence="8">Receptor-like protein 51</fullName>
    </recommendedName>
</protein>
<evidence type="ECO:0000256" key="5">
    <source>
        <dbReference type="SAM" id="SignalP"/>
    </source>
</evidence>
<evidence type="ECO:0000313" key="6">
    <source>
        <dbReference type="EnsemblPlants" id="QL05p048361:mrna"/>
    </source>
</evidence>
<keyword evidence="7" id="KW-1185">Reference proteome</keyword>
<feature type="chain" id="PRO_5029478712" description="Receptor-like protein 51" evidence="5">
    <location>
        <begin position="29"/>
        <end position="546"/>
    </location>
</feature>
<dbReference type="InterPro" id="IPR032675">
    <property type="entry name" value="LRR_dom_sf"/>
</dbReference>
<dbReference type="InterPro" id="IPR001611">
    <property type="entry name" value="Leu-rich_rpt"/>
</dbReference>
<dbReference type="FunFam" id="3.80.10.10:FF:000383">
    <property type="entry name" value="Leucine-rich repeat receptor protein kinase EMS1"/>
    <property type="match status" value="1"/>
</dbReference>
<dbReference type="InParanoid" id="A0A7N2LQJ4"/>
<keyword evidence="4" id="KW-0472">Membrane</keyword>
<proteinExistence type="predicted"/>
<sequence length="546" mass="58844">MSPSSPLPQPFPLPFFFTLLLLFSNAAAAATNTTTKTHSPPISLPPTPSPKSSPTPTIPSPESSPTPATPSSPSPSSPSSPSSSSSSTLDPKQLRALQSLNIPTSKDPCQPKNNATLLCDSSKPFRHLLSLTLSNCSSDDVALSFTALKSLSSLHSLSFLNCPISPIRFPSDLSSSLHSFTCIKSLKRLTGVWLSRLQNLTDLTISSTIISASGPFVILGNMKKLTSITISHANLTGYIPKHLNLNFTHIDLSANKLRGKIPTSVTLLENLESLNLSSNALDGEIPTSFGDLISLKNVSLASNSLSGSIPDSMSAIPGLVHVDLSSNQFNGTIPRFLSELKSLKYLNLANNEFQGVMPFNGSFIKRLAVFKVGGNTNLCYNHSVLSSKLKLGIAPCDKHGLPMSPPASKADSSADESSSDSDYDESDGSDSSNKKEHHHGPSKVVLGVAIGLSSIVFLIVFLVLLSKCFEFQPLFKYSHHLQILHCLCIVASVLSRYWKPDISRPCKPFPCIIMSIQQNALLACLFCPFLVIECLRWLKAWNNNRD</sequence>
<dbReference type="OMA" id="EKNNFHG"/>
<evidence type="ECO:0000313" key="7">
    <source>
        <dbReference type="Proteomes" id="UP000594261"/>
    </source>
</evidence>
<keyword evidence="4" id="KW-1133">Transmembrane helix</keyword>
<feature type="compositionally biased region" description="Pro residues" evidence="3">
    <location>
        <begin position="42"/>
        <end position="78"/>
    </location>
</feature>
<accession>A0A7N2LQJ4</accession>
<name>A0A7N2LQJ4_QUELO</name>
<dbReference type="Gramene" id="QL05p048361:mrna">
    <property type="protein sequence ID" value="QL05p048361:mrna"/>
    <property type="gene ID" value="QL05p048361"/>
</dbReference>
<feature type="region of interest" description="Disordered" evidence="3">
    <location>
        <begin position="403"/>
        <end position="439"/>
    </location>
</feature>
<evidence type="ECO:0008006" key="8">
    <source>
        <dbReference type="Google" id="ProtNLM"/>
    </source>
</evidence>
<evidence type="ECO:0000256" key="1">
    <source>
        <dbReference type="ARBA" id="ARBA00022614"/>
    </source>
</evidence>
<evidence type="ECO:0000256" key="2">
    <source>
        <dbReference type="ARBA" id="ARBA00022737"/>
    </source>
</evidence>
<evidence type="ECO:0000256" key="3">
    <source>
        <dbReference type="SAM" id="MobiDB-lite"/>
    </source>
</evidence>
<feature type="compositionally biased region" description="Acidic residues" evidence="3">
    <location>
        <begin position="413"/>
        <end position="428"/>
    </location>
</feature>
<dbReference type="Pfam" id="PF13855">
    <property type="entry name" value="LRR_8"/>
    <property type="match status" value="1"/>
</dbReference>
<reference evidence="6 7" key="1">
    <citation type="journal article" date="2016" name="G3 (Bethesda)">
        <title>First Draft Assembly and Annotation of the Genome of a California Endemic Oak Quercus lobata Nee (Fagaceae).</title>
        <authorList>
            <person name="Sork V.L."/>
            <person name="Fitz-Gibbon S.T."/>
            <person name="Puiu D."/>
            <person name="Crepeau M."/>
            <person name="Gugger P.F."/>
            <person name="Sherman R."/>
            <person name="Stevens K."/>
            <person name="Langley C.H."/>
            <person name="Pellegrini M."/>
            <person name="Salzberg S.L."/>
        </authorList>
    </citation>
    <scope>NUCLEOTIDE SEQUENCE [LARGE SCALE GENOMIC DNA]</scope>
    <source>
        <strain evidence="6 7">cv. SW786</strain>
    </source>
</reference>
<organism evidence="6 7">
    <name type="scientific">Quercus lobata</name>
    <name type="common">Valley oak</name>
    <dbReference type="NCBI Taxonomy" id="97700"/>
    <lineage>
        <taxon>Eukaryota</taxon>
        <taxon>Viridiplantae</taxon>
        <taxon>Streptophyta</taxon>
        <taxon>Embryophyta</taxon>
        <taxon>Tracheophyta</taxon>
        <taxon>Spermatophyta</taxon>
        <taxon>Magnoliopsida</taxon>
        <taxon>eudicotyledons</taxon>
        <taxon>Gunneridae</taxon>
        <taxon>Pentapetalae</taxon>
        <taxon>rosids</taxon>
        <taxon>fabids</taxon>
        <taxon>Fagales</taxon>
        <taxon>Fagaceae</taxon>
        <taxon>Quercus</taxon>
    </lineage>
</organism>
<dbReference type="Proteomes" id="UP000594261">
    <property type="component" value="Chromosome 5"/>
</dbReference>
<feature type="transmembrane region" description="Helical" evidence="4">
    <location>
        <begin position="477"/>
        <end position="498"/>
    </location>
</feature>
<keyword evidence="2" id="KW-0677">Repeat</keyword>
<keyword evidence="1" id="KW-0433">Leucine-rich repeat</keyword>
<feature type="signal peptide" evidence="5">
    <location>
        <begin position="1"/>
        <end position="28"/>
    </location>
</feature>
<dbReference type="PANTHER" id="PTHR48064">
    <property type="entry name" value="OS01G0750400 PROTEIN"/>
    <property type="match status" value="1"/>
</dbReference>
<dbReference type="InterPro" id="IPR053038">
    <property type="entry name" value="RLP_Defense"/>
</dbReference>
<reference evidence="6" key="2">
    <citation type="submission" date="2021-01" db="UniProtKB">
        <authorList>
            <consortium name="EnsemblPlants"/>
        </authorList>
    </citation>
    <scope>IDENTIFICATION</scope>
</reference>
<dbReference type="FunCoup" id="A0A7N2LQJ4">
    <property type="interactions" value="374"/>
</dbReference>